<reference evidence="1 2" key="1">
    <citation type="journal article" date="2015" name="Genome Announc.">
        <title>Complete Genome Sequence of the Type Strain Corynebacterium mustelae DSM 45274, Isolated from Various Tissues of a Male Ferret with Lethal Sepsis.</title>
        <authorList>
            <person name="Ruckert C."/>
            <person name="Eimer J."/>
            <person name="Winkler A."/>
            <person name="Tauch A."/>
        </authorList>
    </citation>
    <scope>NUCLEOTIDE SEQUENCE [LARGE SCALE GENOMIC DNA]</scope>
    <source>
        <strain evidence="1 2">DSM 45274</strain>
    </source>
</reference>
<evidence type="ECO:0000313" key="2">
    <source>
        <dbReference type="Proteomes" id="UP000035199"/>
    </source>
</evidence>
<keyword evidence="2" id="KW-1185">Reference proteome</keyword>
<dbReference type="EMBL" id="CP011542">
    <property type="protein sequence ID" value="AKK07015.1"/>
    <property type="molecule type" value="Genomic_DNA"/>
</dbReference>
<dbReference type="KEGG" id="cmv:CMUST_13605"/>
<reference evidence="2" key="2">
    <citation type="submission" date="2015-05" db="EMBL/GenBank/DDBJ databases">
        <title>Complete genome sequence of Corynebacterium mustelae DSM 45274, isolated from various tissues of a male ferret with lethal sepsis.</title>
        <authorList>
            <person name="Ruckert C."/>
            <person name="Albersmeier A."/>
            <person name="Winkler A."/>
            <person name="Tauch A."/>
        </authorList>
    </citation>
    <scope>NUCLEOTIDE SEQUENCE [LARGE SCALE GENOMIC DNA]</scope>
    <source>
        <strain evidence="2">DSM 45274</strain>
    </source>
</reference>
<protein>
    <recommendedName>
        <fullName evidence="3">TerD domain</fullName>
    </recommendedName>
</protein>
<evidence type="ECO:0000313" key="1">
    <source>
        <dbReference type="EMBL" id="AKK07015.1"/>
    </source>
</evidence>
<dbReference type="PATRIC" id="fig|571915.4.peg.2919"/>
<dbReference type="STRING" id="571915.CMUST_13605"/>
<dbReference type="OrthoDB" id="415622at2"/>
<name>A0A0G3H2L5_9CORY</name>
<accession>A0A0G3H2L5</accession>
<dbReference type="RefSeq" id="WP_052844784.1">
    <property type="nucleotide sequence ID" value="NZ_CP011542.1"/>
</dbReference>
<proteinExistence type="predicted"/>
<sequence length="731" mass="81398">MFTTASMLRRGYFVASATQPSATQAQTVTAAYQLLRLGFVSKWEELATLTDTELVVLLENARTVAGVNRTFKVMYPGFPQEVMDADDITLVCNAIMHYYEFGEWLPTTSRRYQREALKAIDWTQNFRELMLRHLDDSTLTQLWAKPVSMSAADVMHSIDLINALRGTQISELPMKNPLFGRFRQLVRANTINRTGFDPIALMETTTIRNSENFGAALHGLRRAGFDRDRIMASALGKARNLDDVLRAALVLYTKVPNSGFSFADLKYPGIAVATMPRKIRRQVLKALALFDDPTNLNLLVRRKPLWQKVMRSIRPYSISGHDQVRFQLDIIHDNITYRSFNSQVETALAKGDTQRALELMETSPGMLIRRAQHLMRLSHTDPAAMARLCAAIAEIGAQSRLSTLISAYNALRNRNAELVVIRILGVGPKLLRRIPDGVETETVTQVKTALESAIRNRLAATTPPREPVACGCPDPVELVRRDVSDTIRPLARGEHIPLDFAADDCSLRLFMHWFGFDVDLGVIFADDTLTQQLAYVDYTNLADNRLRHVVTHSGDIVYAPKPDGAAEFINIRLRSEAGRAGAATVFDTIPGVRYAIPVLISYSGLPFRLIDNYTGVMTRRGLMSGEVFEPRTVETAMRLVNDGTSAIPFVIDLKNEELIWLDTSLGVKRGRLHTGGTGAVDMVRAELESLSARMTVGELLSLWAAAHGADTTGETDTRCATEQVERLLAEC</sequence>
<organism evidence="1 2">
    <name type="scientific">Corynebacterium mustelae</name>
    <dbReference type="NCBI Taxonomy" id="571915"/>
    <lineage>
        <taxon>Bacteria</taxon>
        <taxon>Bacillati</taxon>
        <taxon>Actinomycetota</taxon>
        <taxon>Actinomycetes</taxon>
        <taxon>Mycobacteriales</taxon>
        <taxon>Corynebacteriaceae</taxon>
        <taxon>Corynebacterium</taxon>
    </lineage>
</organism>
<dbReference type="AlphaFoldDB" id="A0A0G3H2L5"/>
<gene>
    <name evidence="1" type="ORF">CMUST_13605</name>
</gene>
<dbReference type="Proteomes" id="UP000035199">
    <property type="component" value="Chromosome"/>
</dbReference>
<evidence type="ECO:0008006" key="3">
    <source>
        <dbReference type="Google" id="ProtNLM"/>
    </source>
</evidence>